<evidence type="ECO:0000256" key="1">
    <source>
        <dbReference type="SAM" id="MobiDB-lite"/>
    </source>
</evidence>
<name>A0A8H4IJB9_9PEZI</name>
<sequence length="511" mass="57305">MKRSRREEVRQDRGTKRPRKHHCNSDATTSPVSQLPNELVIHVLKLFRNGCPEVSDYINAITCCKHWASLGIDLTHADLVIDGPHTLTRFMTVFPRQHIVNLTSLTILIDDANDHATNWSATHIYGLPFRISEMIRLKAFSLTINGQTSISLNDPEQTDGFLQQFIENCLDHLPQSVTDLELCTSKMRPPSTEEPSPMWPEKHLCKALNNVLPRLHRLSLQLRDTCPLILGTSQSTQNQNIRFPHLRQVFIDISSPTNALVTRSGSVMTPRLSDLCNQDRYEPCHTVPSAMEMVCQVMLCDLRKAIDNGAFPSIRTFTIHRAEVPKIVDSDGQGFIHILDLVANTTTSIPVSLRINHTGPTRILHVKLKSASGGGSSPASTLPNILFLADLGAWYTTSNGSRLPGIHELHEYDPRHTRFLQAFRIGELVPSSAPAEDYEILFIEDSNERGRRLAERARRWDALLQSDLKYGLVPPGYRASSALVAEVVMQFAGSHLYSLVLLGDTKLERVE</sequence>
<feature type="compositionally biased region" description="Basic and acidic residues" evidence="1">
    <location>
        <begin position="1"/>
        <end position="15"/>
    </location>
</feature>
<keyword evidence="3" id="KW-1185">Reference proteome</keyword>
<dbReference type="AlphaFoldDB" id="A0A8H4IJB9"/>
<feature type="region of interest" description="Disordered" evidence="1">
    <location>
        <begin position="1"/>
        <end position="32"/>
    </location>
</feature>
<gene>
    <name evidence="2" type="ORF">GTA08_BOTSDO09737</name>
</gene>
<evidence type="ECO:0000313" key="3">
    <source>
        <dbReference type="Proteomes" id="UP000572817"/>
    </source>
</evidence>
<organism evidence="2 3">
    <name type="scientific">Botryosphaeria dothidea</name>
    <dbReference type="NCBI Taxonomy" id="55169"/>
    <lineage>
        <taxon>Eukaryota</taxon>
        <taxon>Fungi</taxon>
        <taxon>Dikarya</taxon>
        <taxon>Ascomycota</taxon>
        <taxon>Pezizomycotina</taxon>
        <taxon>Dothideomycetes</taxon>
        <taxon>Dothideomycetes incertae sedis</taxon>
        <taxon>Botryosphaeriales</taxon>
        <taxon>Botryosphaeriaceae</taxon>
        <taxon>Botryosphaeria</taxon>
    </lineage>
</organism>
<dbReference type="Proteomes" id="UP000572817">
    <property type="component" value="Unassembled WGS sequence"/>
</dbReference>
<evidence type="ECO:0000313" key="2">
    <source>
        <dbReference type="EMBL" id="KAF4302211.1"/>
    </source>
</evidence>
<dbReference type="OrthoDB" id="10412625at2759"/>
<proteinExistence type="predicted"/>
<protein>
    <submittedName>
        <fullName evidence="2">F-box domain containing protein</fullName>
    </submittedName>
</protein>
<comment type="caution">
    <text evidence="2">The sequence shown here is derived from an EMBL/GenBank/DDBJ whole genome shotgun (WGS) entry which is preliminary data.</text>
</comment>
<dbReference type="EMBL" id="WWBZ02000073">
    <property type="protein sequence ID" value="KAF4302211.1"/>
    <property type="molecule type" value="Genomic_DNA"/>
</dbReference>
<accession>A0A8H4IJB9</accession>
<reference evidence="2" key="1">
    <citation type="submission" date="2020-04" db="EMBL/GenBank/DDBJ databases">
        <title>Genome Assembly and Annotation of Botryosphaeria dothidea sdau 11-99, a Latent Pathogen of Apple Fruit Ring Rot in China.</title>
        <authorList>
            <person name="Yu C."/>
            <person name="Diao Y."/>
            <person name="Lu Q."/>
            <person name="Zhao J."/>
            <person name="Cui S."/>
            <person name="Peng C."/>
            <person name="He B."/>
            <person name="Liu H."/>
        </authorList>
    </citation>
    <scope>NUCLEOTIDE SEQUENCE [LARGE SCALE GENOMIC DNA]</scope>
    <source>
        <strain evidence="2">Sdau11-99</strain>
    </source>
</reference>